<gene>
    <name evidence="2" type="ORF">SKAU_G00018060</name>
</gene>
<evidence type="ECO:0000313" key="2">
    <source>
        <dbReference type="EMBL" id="KAJ8381028.1"/>
    </source>
</evidence>
<feature type="compositionally biased region" description="Polar residues" evidence="1">
    <location>
        <begin position="1"/>
        <end position="13"/>
    </location>
</feature>
<keyword evidence="3" id="KW-1185">Reference proteome</keyword>
<evidence type="ECO:0000256" key="1">
    <source>
        <dbReference type="SAM" id="MobiDB-lite"/>
    </source>
</evidence>
<feature type="compositionally biased region" description="Basic and acidic residues" evidence="1">
    <location>
        <begin position="54"/>
        <end position="64"/>
    </location>
</feature>
<dbReference type="AlphaFoldDB" id="A0A9Q1JCU8"/>
<feature type="region of interest" description="Disordered" evidence="1">
    <location>
        <begin position="1"/>
        <end position="89"/>
    </location>
</feature>
<feature type="compositionally biased region" description="Basic residues" evidence="1">
    <location>
        <begin position="78"/>
        <end position="89"/>
    </location>
</feature>
<name>A0A9Q1JCU8_SYNKA</name>
<protein>
    <submittedName>
        <fullName evidence="2">Uncharacterized protein</fullName>
    </submittedName>
</protein>
<reference evidence="2" key="1">
    <citation type="journal article" date="2023" name="Science">
        <title>Genome structures resolve the early diversification of teleost fishes.</title>
        <authorList>
            <person name="Parey E."/>
            <person name="Louis A."/>
            <person name="Montfort J."/>
            <person name="Bouchez O."/>
            <person name="Roques C."/>
            <person name="Iampietro C."/>
            <person name="Lluch J."/>
            <person name="Castinel A."/>
            <person name="Donnadieu C."/>
            <person name="Desvignes T."/>
            <person name="Floi Bucao C."/>
            <person name="Jouanno E."/>
            <person name="Wen M."/>
            <person name="Mejri S."/>
            <person name="Dirks R."/>
            <person name="Jansen H."/>
            <person name="Henkel C."/>
            <person name="Chen W.J."/>
            <person name="Zahm M."/>
            <person name="Cabau C."/>
            <person name="Klopp C."/>
            <person name="Thompson A.W."/>
            <person name="Robinson-Rechavi M."/>
            <person name="Braasch I."/>
            <person name="Lecointre G."/>
            <person name="Bobe J."/>
            <person name="Postlethwait J.H."/>
            <person name="Berthelot C."/>
            <person name="Roest Crollius H."/>
            <person name="Guiguen Y."/>
        </authorList>
    </citation>
    <scope>NUCLEOTIDE SEQUENCE</scope>
    <source>
        <strain evidence="2">WJC10195</strain>
    </source>
</reference>
<dbReference type="Proteomes" id="UP001152622">
    <property type="component" value="Chromosome 1"/>
</dbReference>
<evidence type="ECO:0000313" key="3">
    <source>
        <dbReference type="Proteomes" id="UP001152622"/>
    </source>
</evidence>
<proteinExistence type="predicted"/>
<organism evidence="2 3">
    <name type="scientific">Synaphobranchus kaupii</name>
    <name type="common">Kaup's arrowtooth eel</name>
    <dbReference type="NCBI Taxonomy" id="118154"/>
    <lineage>
        <taxon>Eukaryota</taxon>
        <taxon>Metazoa</taxon>
        <taxon>Chordata</taxon>
        <taxon>Craniata</taxon>
        <taxon>Vertebrata</taxon>
        <taxon>Euteleostomi</taxon>
        <taxon>Actinopterygii</taxon>
        <taxon>Neopterygii</taxon>
        <taxon>Teleostei</taxon>
        <taxon>Anguilliformes</taxon>
        <taxon>Synaphobranchidae</taxon>
        <taxon>Synaphobranchus</taxon>
    </lineage>
</organism>
<comment type="caution">
    <text evidence="2">The sequence shown here is derived from an EMBL/GenBank/DDBJ whole genome shotgun (WGS) entry which is preliminary data.</text>
</comment>
<accession>A0A9Q1JCU8</accession>
<dbReference type="EMBL" id="JAINUF010000001">
    <property type="protein sequence ID" value="KAJ8381028.1"/>
    <property type="molecule type" value="Genomic_DNA"/>
</dbReference>
<sequence>MSCSQALDTSSKYSRGKQPAVGRSALPSRMVAPYRRAAGEAQGTALRVPGSGRDSLDNPVHREMFQTPDGSTCLSRAPCRRRVRQSQGT</sequence>